<reference evidence="7 8" key="1">
    <citation type="submission" date="2013-02" db="EMBL/GenBank/DDBJ databases">
        <title>A novel strain isolated from Lonar lake, Maharashtra, India.</title>
        <authorList>
            <person name="Singh A."/>
        </authorList>
    </citation>
    <scope>NUCLEOTIDE SEQUENCE [LARGE SCALE GENOMIC DNA]</scope>
    <source>
        <strain evidence="7 8">AK24</strain>
    </source>
</reference>
<dbReference type="RefSeq" id="WP_010855601.1">
    <property type="nucleotide sequence ID" value="NZ_AQHR01000088.1"/>
</dbReference>
<dbReference type="SUPFAM" id="SSF103088">
    <property type="entry name" value="OmpA-like"/>
    <property type="match status" value="1"/>
</dbReference>
<dbReference type="PRINTS" id="PR01021">
    <property type="entry name" value="OMPADOMAIN"/>
</dbReference>
<dbReference type="InterPro" id="IPR006665">
    <property type="entry name" value="OmpA-like"/>
</dbReference>
<protein>
    <recommendedName>
        <fullName evidence="6">OmpA-like domain-containing protein</fullName>
    </recommendedName>
</protein>
<feature type="domain" description="OmpA-like" evidence="6">
    <location>
        <begin position="45"/>
        <end position="162"/>
    </location>
</feature>
<dbReference type="CDD" id="cd07185">
    <property type="entry name" value="OmpA_C-like"/>
    <property type="match status" value="1"/>
</dbReference>
<evidence type="ECO:0000256" key="4">
    <source>
        <dbReference type="PROSITE-ProRule" id="PRU00473"/>
    </source>
</evidence>
<dbReference type="InterPro" id="IPR036737">
    <property type="entry name" value="OmpA-like_sf"/>
</dbReference>
<dbReference type="STRING" id="1232681.ADIS_3468"/>
<keyword evidence="3" id="KW-0998">Cell outer membrane</keyword>
<evidence type="ECO:0000256" key="2">
    <source>
        <dbReference type="ARBA" id="ARBA00023136"/>
    </source>
</evidence>
<name>R7ZQF1_9BACT</name>
<dbReference type="InterPro" id="IPR050330">
    <property type="entry name" value="Bact_OuterMem_StrucFunc"/>
</dbReference>
<dbReference type="AlphaFoldDB" id="R7ZQF1"/>
<dbReference type="Gene3D" id="3.30.1330.60">
    <property type="entry name" value="OmpA-like domain"/>
    <property type="match status" value="1"/>
</dbReference>
<dbReference type="PROSITE" id="PS51123">
    <property type="entry name" value="OMPA_2"/>
    <property type="match status" value="1"/>
</dbReference>
<evidence type="ECO:0000256" key="1">
    <source>
        <dbReference type="ARBA" id="ARBA00004442"/>
    </source>
</evidence>
<dbReference type="InterPro" id="IPR006664">
    <property type="entry name" value="OMP_bac"/>
</dbReference>
<proteinExistence type="predicted"/>
<dbReference type="OrthoDB" id="9809364at2"/>
<keyword evidence="2 4" id="KW-0472">Membrane</keyword>
<comment type="caution">
    <text evidence="7">The sequence shown here is derived from an EMBL/GenBank/DDBJ whole genome shotgun (WGS) entry which is preliminary data.</text>
</comment>
<sequence>MSSKLIYGSSFAIFLIGITVSFIAQSQSVSASMDTLFHWVNSNQAIEGRVLNLPHIQYETNSHDLTRESKMAIDTLVYGLQEVNNLAISIGGHTDDVGDERYNIELSERRAQAVYNYLIDKGIEVDRLDFRGFGKSSPLVPNTSAANRALNRRVEIVLKLRDDIQVEHVSQSIYLANGRVIPVKEYSIEETVLSYQQYGSKERYTEPLSNVQYILGVDGRRRYENPTFGFRETSTKASPTPVTPPKVPANPNDYSGYYIGVGGRSTNIESVLISLNYVDESPSRDSFSGEKTLKEQEFGISFDFGLQYGNLRGYHMEFGGSGITGSVNFLAFHIGYGNNFALGATGKTIIRPVLGLEFGRAKSPMGKIVNNDTYIRVNQTDFYSDEVAIKIISNQGTIKPRVDLCFPAKRVDNHSLFSLSLGYSYNIYSNEPMIKFTGTNSAGESVRAKENLEDDNVDFRMDGARSTEKLPFNLNGPFVGFSYKF</sequence>
<dbReference type="GO" id="GO:0009279">
    <property type="term" value="C:cell outer membrane"/>
    <property type="evidence" value="ECO:0007669"/>
    <property type="project" value="UniProtKB-SubCell"/>
</dbReference>
<feature type="region of interest" description="Disordered" evidence="5">
    <location>
        <begin position="230"/>
        <end position="249"/>
    </location>
</feature>
<evidence type="ECO:0000256" key="5">
    <source>
        <dbReference type="SAM" id="MobiDB-lite"/>
    </source>
</evidence>
<evidence type="ECO:0000313" key="7">
    <source>
        <dbReference type="EMBL" id="EON76340.1"/>
    </source>
</evidence>
<evidence type="ECO:0000313" key="8">
    <source>
        <dbReference type="Proteomes" id="UP000013909"/>
    </source>
</evidence>
<keyword evidence="8" id="KW-1185">Reference proteome</keyword>
<comment type="subcellular location">
    <subcellularLocation>
        <location evidence="1">Cell outer membrane</location>
    </subcellularLocation>
</comment>
<evidence type="ECO:0000256" key="3">
    <source>
        <dbReference type="ARBA" id="ARBA00023237"/>
    </source>
</evidence>
<dbReference type="PANTHER" id="PTHR30329">
    <property type="entry name" value="STATOR ELEMENT OF FLAGELLAR MOTOR COMPLEX"/>
    <property type="match status" value="1"/>
</dbReference>
<dbReference type="EMBL" id="AQHR01000088">
    <property type="protein sequence ID" value="EON76340.1"/>
    <property type="molecule type" value="Genomic_DNA"/>
</dbReference>
<accession>R7ZQF1</accession>
<dbReference type="Proteomes" id="UP000013909">
    <property type="component" value="Unassembled WGS sequence"/>
</dbReference>
<evidence type="ECO:0000259" key="6">
    <source>
        <dbReference type="PROSITE" id="PS51123"/>
    </source>
</evidence>
<gene>
    <name evidence="7" type="ORF">ADIS_3468</name>
</gene>
<organism evidence="7 8">
    <name type="scientific">Lunatimonas lonarensis</name>
    <dbReference type="NCBI Taxonomy" id="1232681"/>
    <lineage>
        <taxon>Bacteria</taxon>
        <taxon>Pseudomonadati</taxon>
        <taxon>Bacteroidota</taxon>
        <taxon>Cytophagia</taxon>
        <taxon>Cytophagales</taxon>
        <taxon>Cyclobacteriaceae</taxon>
    </lineage>
</organism>
<dbReference type="PANTHER" id="PTHR30329:SF21">
    <property type="entry name" value="LIPOPROTEIN YIAD-RELATED"/>
    <property type="match status" value="1"/>
</dbReference>
<dbReference type="Pfam" id="PF00691">
    <property type="entry name" value="OmpA"/>
    <property type="match status" value="1"/>
</dbReference>